<dbReference type="SUPFAM" id="SSF55781">
    <property type="entry name" value="GAF domain-like"/>
    <property type="match status" value="1"/>
</dbReference>
<organism evidence="6 7">
    <name type="scientific">Kineobactrum sediminis</name>
    <dbReference type="NCBI Taxonomy" id="1905677"/>
    <lineage>
        <taxon>Bacteria</taxon>
        <taxon>Pseudomonadati</taxon>
        <taxon>Pseudomonadota</taxon>
        <taxon>Gammaproteobacteria</taxon>
        <taxon>Cellvibrionales</taxon>
        <taxon>Halieaceae</taxon>
        <taxon>Kineobactrum</taxon>
    </lineage>
</organism>
<dbReference type="InterPro" id="IPR029016">
    <property type="entry name" value="GAF-like_dom_sf"/>
</dbReference>
<evidence type="ECO:0000256" key="1">
    <source>
        <dbReference type="ARBA" id="ARBA00023015"/>
    </source>
</evidence>
<dbReference type="InterPro" id="IPR036388">
    <property type="entry name" value="WH-like_DNA-bd_sf"/>
</dbReference>
<gene>
    <name evidence="6" type="ORF">CWI75_10565</name>
</gene>
<comment type="caution">
    <text evidence="6">The sequence shown here is derived from an EMBL/GenBank/DDBJ whole genome shotgun (WGS) entry which is preliminary data.</text>
</comment>
<dbReference type="AlphaFoldDB" id="A0A2N5Y1F5"/>
<dbReference type="InterPro" id="IPR014757">
    <property type="entry name" value="Tscrpt_reg_IclR_C"/>
</dbReference>
<reference evidence="7" key="1">
    <citation type="submission" date="2017-11" db="EMBL/GenBank/DDBJ databases">
        <title>The draft genome sequence of Chromatocurvus sp. F02.</title>
        <authorList>
            <person name="Du Z.-J."/>
            <person name="Chang Y.-Q."/>
        </authorList>
    </citation>
    <scope>NUCLEOTIDE SEQUENCE [LARGE SCALE GENOMIC DNA]</scope>
    <source>
        <strain evidence="7">F02</strain>
    </source>
</reference>
<evidence type="ECO:0000259" key="4">
    <source>
        <dbReference type="PROSITE" id="PS51077"/>
    </source>
</evidence>
<evidence type="ECO:0000313" key="6">
    <source>
        <dbReference type="EMBL" id="PLW82215.1"/>
    </source>
</evidence>
<evidence type="ECO:0000256" key="2">
    <source>
        <dbReference type="ARBA" id="ARBA00023125"/>
    </source>
</evidence>
<dbReference type="InterPro" id="IPR036390">
    <property type="entry name" value="WH_DNA-bd_sf"/>
</dbReference>
<dbReference type="GO" id="GO:0045892">
    <property type="term" value="P:negative regulation of DNA-templated transcription"/>
    <property type="evidence" value="ECO:0007669"/>
    <property type="project" value="TreeGrafter"/>
</dbReference>
<dbReference type="SUPFAM" id="SSF46785">
    <property type="entry name" value="Winged helix' DNA-binding domain"/>
    <property type="match status" value="1"/>
</dbReference>
<dbReference type="Gene3D" id="1.10.10.10">
    <property type="entry name" value="Winged helix-like DNA-binding domain superfamily/Winged helix DNA-binding domain"/>
    <property type="match status" value="1"/>
</dbReference>
<dbReference type="PROSITE" id="PS51077">
    <property type="entry name" value="HTH_ICLR"/>
    <property type="match status" value="1"/>
</dbReference>
<evidence type="ECO:0008006" key="8">
    <source>
        <dbReference type="Google" id="ProtNLM"/>
    </source>
</evidence>
<dbReference type="EMBL" id="PKLZ01000008">
    <property type="protein sequence ID" value="PLW82215.1"/>
    <property type="molecule type" value="Genomic_DNA"/>
</dbReference>
<keyword evidence="3" id="KW-0804">Transcription</keyword>
<dbReference type="InterPro" id="IPR005471">
    <property type="entry name" value="Tscrpt_reg_IclR_N"/>
</dbReference>
<feature type="domain" description="HTH iclR-type" evidence="4">
    <location>
        <begin position="47"/>
        <end position="110"/>
    </location>
</feature>
<protein>
    <recommendedName>
        <fullName evidence="8">IclR family transcriptional regulator</fullName>
    </recommendedName>
</protein>
<name>A0A2N5Y1F5_9GAMM</name>
<dbReference type="InterPro" id="IPR050707">
    <property type="entry name" value="HTH_MetabolicPath_Reg"/>
</dbReference>
<dbReference type="PANTHER" id="PTHR30136:SF35">
    <property type="entry name" value="HTH-TYPE TRANSCRIPTIONAL REGULATOR RV1719"/>
    <property type="match status" value="1"/>
</dbReference>
<dbReference type="Pfam" id="PF09339">
    <property type="entry name" value="HTH_IclR"/>
    <property type="match status" value="1"/>
</dbReference>
<sequence length="344" mass="38162">MPARNCEPVWLVSGMAYPLSSWTPDQTVQYTVPTITKPGSIFVALFSQPTARALAILDLLMANPQQAFGLTEMTRRLNLNKATCHAILTTMANYGFLVQHPKTKAYRLGPSIIAAGHAAFAQFPVLEYARPELESLNSDLKLGFAVTARSKLHQVLLALYGNATPLMDSFQLGLRLPNTAPVAACFTAFSPAKRLEAWLTRAHESLGGYNERLDQKLRVSVIAIRARGFEVTLRTRAEEELTRELTRIHQSWSLIELEDATNRYQRDLCQEHYHLDRIDPKARYEVSTISVPVFVYRQVPVMCFVAGSIEGPITGAQIEDIAARMKQSADRVTQLASGGGESIS</sequence>
<keyword evidence="1" id="KW-0805">Transcription regulation</keyword>
<dbReference type="PROSITE" id="PS51078">
    <property type="entry name" value="ICLR_ED"/>
    <property type="match status" value="1"/>
</dbReference>
<evidence type="ECO:0000313" key="7">
    <source>
        <dbReference type="Proteomes" id="UP000234845"/>
    </source>
</evidence>
<evidence type="ECO:0000256" key="3">
    <source>
        <dbReference type="ARBA" id="ARBA00023163"/>
    </source>
</evidence>
<evidence type="ECO:0000259" key="5">
    <source>
        <dbReference type="PROSITE" id="PS51078"/>
    </source>
</evidence>
<dbReference type="GO" id="GO:0003677">
    <property type="term" value="F:DNA binding"/>
    <property type="evidence" value="ECO:0007669"/>
    <property type="project" value="UniProtKB-KW"/>
</dbReference>
<accession>A0A2N5Y1F5</accession>
<dbReference type="PANTHER" id="PTHR30136">
    <property type="entry name" value="HELIX-TURN-HELIX TRANSCRIPTIONAL REGULATOR, ICLR FAMILY"/>
    <property type="match status" value="1"/>
</dbReference>
<keyword evidence="2" id="KW-0238">DNA-binding</keyword>
<dbReference type="Proteomes" id="UP000234845">
    <property type="component" value="Unassembled WGS sequence"/>
</dbReference>
<dbReference type="SMART" id="SM00346">
    <property type="entry name" value="HTH_ICLR"/>
    <property type="match status" value="1"/>
</dbReference>
<dbReference type="GO" id="GO:0003700">
    <property type="term" value="F:DNA-binding transcription factor activity"/>
    <property type="evidence" value="ECO:0007669"/>
    <property type="project" value="TreeGrafter"/>
</dbReference>
<keyword evidence="7" id="KW-1185">Reference proteome</keyword>
<dbReference type="Gene3D" id="3.30.450.40">
    <property type="match status" value="1"/>
</dbReference>
<feature type="domain" description="IclR-ED" evidence="5">
    <location>
        <begin position="111"/>
        <end position="338"/>
    </location>
</feature>
<proteinExistence type="predicted"/>